<name>A0A160TEG5_9ZZZZ</name>
<evidence type="ECO:0000313" key="2">
    <source>
        <dbReference type="EMBL" id="CUS42363.1"/>
    </source>
</evidence>
<accession>A0A160TEG5</accession>
<gene>
    <name evidence="2" type="ORF">MGWOODY_Tha2487</name>
</gene>
<proteinExistence type="predicted"/>
<organism evidence="2">
    <name type="scientific">hydrothermal vent metagenome</name>
    <dbReference type="NCBI Taxonomy" id="652676"/>
    <lineage>
        <taxon>unclassified sequences</taxon>
        <taxon>metagenomes</taxon>
        <taxon>ecological metagenomes</taxon>
    </lineage>
</organism>
<evidence type="ECO:0000256" key="1">
    <source>
        <dbReference type="SAM" id="Phobius"/>
    </source>
</evidence>
<protein>
    <recommendedName>
        <fullName evidence="3">Anti sigma-E protein RseA N-terminal domain-containing protein</fullName>
    </recommendedName>
</protein>
<keyword evidence="1" id="KW-0472">Membrane</keyword>
<keyword evidence="1" id="KW-1133">Transmembrane helix</keyword>
<keyword evidence="1" id="KW-0812">Transmembrane</keyword>
<feature type="transmembrane region" description="Helical" evidence="1">
    <location>
        <begin position="94"/>
        <end position="115"/>
    </location>
</feature>
<evidence type="ECO:0008006" key="3">
    <source>
        <dbReference type="Google" id="ProtNLM"/>
    </source>
</evidence>
<dbReference type="EMBL" id="CZQC01000065">
    <property type="protein sequence ID" value="CUS42363.1"/>
    <property type="molecule type" value="Genomic_DNA"/>
</dbReference>
<sequence length="223" mass="24901">MINYSDEQLSAFLDNVLSPNEYQQCAKDISASTDLQQRVSALRAADEIARDYFKHVDEQADNNALIDLINSAPSMNSATSATNKVVTLPTKKTLLTRITSLAVAASVLFAVGALWRNVSITSPYAQERVLLSELSSGEIHSYDNSRAELVQSWRTSNGEICRELMLHRAEGSNTIIGCWHNYGWEITTLDNDTADYQPASSNDVTFGAERLTPEEERRWLEQH</sequence>
<reference evidence="2" key="1">
    <citation type="submission" date="2015-10" db="EMBL/GenBank/DDBJ databases">
        <authorList>
            <person name="Gilbert D.G."/>
        </authorList>
    </citation>
    <scope>NUCLEOTIDE SEQUENCE</scope>
</reference>
<dbReference type="AlphaFoldDB" id="A0A160TEG5"/>